<evidence type="ECO:0000259" key="5">
    <source>
        <dbReference type="Pfam" id="PF06925"/>
    </source>
</evidence>
<dbReference type="SUPFAM" id="SSF53756">
    <property type="entry name" value="UDP-Glycosyltransferase/glycogen phosphorylase"/>
    <property type="match status" value="1"/>
</dbReference>
<dbReference type="Pfam" id="PF06925">
    <property type="entry name" value="MGDG_synth"/>
    <property type="match status" value="1"/>
</dbReference>
<keyword evidence="3" id="KW-0808">Transferase</keyword>
<dbReference type="RefSeq" id="WP_246035384.1">
    <property type="nucleotide sequence ID" value="NZ_BIFS01000001.1"/>
</dbReference>
<evidence type="ECO:0000313" key="7">
    <source>
        <dbReference type="Proteomes" id="UP000287188"/>
    </source>
</evidence>
<organism evidence="6 7">
    <name type="scientific">Dictyobacter kobayashii</name>
    <dbReference type="NCBI Taxonomy" id="2014872"/>
    <lineage>
        <taxon>Bacteria</taxon>
        <taxon>Bacillati</taxon>
        <taxon>Chloroflexota</taxon>
        <taxon>Ktedonobacteria</taxon>
        <taxon>Ktedonobacterales</taxon>
        <taxon>Dictyobacteraceae</taxon>
        <taxon>Dictyobacter</taxon>
    </lineage>
</organism>
<keyword evidence="4" id="KW-0812">Transmembrane</keyword>
<dbReference type="AlphaFoldDB" id="A0A402AKL8"/>
<dbReference type="InterPro" id="IPR009695">
    <property type="entry name" value="Diacylglyc_glucosyltr_N"/>
</dbReference>
<evidence type="ECO:0000313" key="6">
    <source>
        <dbReference type="EMBL" id="GCE19778.1"/>
    </source>
</evidence>
<keyword evidence="2" id="KW-0328">Glycosyltransferase</keyword>
<sequence>MAMTSLATPLIFNGLLKLFTTIQPDVVVSIHPIINFVTIRALKQLGLKIPFITVVTDLISVHFSWFAPGADAYIVPTEQAKQLYLKRKLDPKRVHMLGMPIDPKYTREVATKEELRRKFGLAQDLPVVLLWAVAMGLVACMLRYGLFHRLICQCNYWW</sequence>
<feature type="domain" description="Diacylglycerol glucosyltransferase N-terminal" evidence="5">
    <location>
        <begin position="12"/>
        <end position="101"/>
    </location>
</feature>
<dbReference type="EMBL" id="BIFS01000001">
    <property type="protein sequence ID" value="GCE19778.1"/>
    <property type="molecule type" value="Genomic_DNA"/>
</dbReference>
<keyword evidence="4" id="KW-0472">Membrane</keyword>
<dbReference type="GO" id="GO:0016020">
    <property type="term" value="C:membrane"/>
    <property type="evidence" value="ECO:0007669"/>
    <property type="project" value="GOC"/>
</dbReference>
<dbReference type="PANTHER" id="PTHR43025">
    <property type="entry name" value="MONOGALACTOSYLDIACYLGLYCEROL SYNTHASE"/>
    <property type="match status" value="1"/>
</dbReference>
<dbReference type="Gene3D" id="3.40.50.2000">
    <property type="entry name" value="Glycogen Phosphorylase B"/>
    <property type="match status" value="1"/>
</dbReference>
<evidence type="ECO:0000256" key="3">
    <source>
        <dbReference type="ARBA" id="ARBA00022679"/>
    </source>
</evidence>
<reference evidence="7" key="1">
    <citation type="submission" date="2018-12" db="EMBL/GenBank/DDBJ databases">
        <title>Tengunoibacter tsumagoiensis gen. nov., sp. nov., Dictyobacter kobayashii sp. nov., D. alpinus sp. nov., and D. joshuensis sp. nov. and description of Dictyobacteraceae fam. nov. within the order Ktedonobacterales isolated from Tengu-no-mugimeshi.</title>
        <authorList>
            <person name="Wang C.M."/>
            <person name="Zheng Y."/>
            <person name="Sakai Y."/>
            <person name="Toyoda A."/>
            <person name="Minakuchi Y."/>
            <person name="Abe K."/>
            <person name="Yokota A."/>
            <person name="Yabe S."/>
        </authorList>
    </citation>
    <scope>NUCLEOTIDE SEQUENCE [LARGE SCALE GENOMIC DNA]</scope>
    <source>
        <strain evidence="7">Uno11</strain>
    </source>
</reference>
<proteinExistence type="inferred from homology"/>
<accession>A0A402AKL8</accession>
<protein>
    <recommendedName>
        <fullName evidence="5">Diacylglycerol glucosyltransferase N-terminal domain-containing protein</fullName>
    </recommendedName>
</protein>
<name>A0A402AKL8_9CHLR</name>
<keyword evidence="4" id="KW-1133">Transmembrane helix</keyword>
<evidence type="ECO:0000256" key="1">
    <source>
        <dbReference type="ARBA" id="ARBA00006962"/>
    </source>
</evidence>
<keyword evidence="7" id="KW-1185">Reference proteome</keyword>
<dbReference type="InterPro" id="IPR050519">
    <property type="entry name" value="Glycosyltransf_28_UgtP"/>
</dbReference>
<evidence type="ECO:0000256" key="2">
    <source>
        <dbReference type="ARBA" id="ARBA00022676"/>
    </source>
</evidence>
<dbReference type="Proteomes" id="UP000287188">
    <property type="component" value="Unassembled WGS sequence"/>
</dbReference>
<comment type="caution">
    <text evidence="6">The sequence shown here is derived from an EMBL/GenBank/DDBJ whole genome shotgun (WGS) entry which is preliminary data.</text>
</comment>
<dbReference type="GO" id="GO:0009247">
    <property type="term" value="P:glycolipid biosynthetic process"/>
    <property type="evidence" value="ECO:0007669"/>
    <property type="project" value="InterPro"/>
</dbReference>
<comment type="similarity">
    <text evidence="1">Belongs to the glycosyltransferase 28 family.</text>
</comment>
<dbReference type="GO" id="GO:0016758">
    <property type="term" value="F:hexosyltransferase activity"/>
    <property type="evidence" value="ECO:0007669"/>
    <property type="project" value="InterPro"/>
</dbReference>
<dbReference type="PANTHER" id="PTHR43025:SF3">
    <property type="entry name" value="MONOGALACTOSYLDIACYLGLYCEROL SYNTHASE 1, CHLOROPLASTIC"/>
    <property type="match status" value="1"/>
</dbReference>
<gene>
    <name evidence="6" type="ORF">KDK_35780</name>
</gene>
<feature type="transmembrane region" description="Helical" evidence="4">
    <location>
        <begin position="125"/>
        <end position="146"/>
    </location>
</feature>
<evidence type="ECO:0000256" key="4">
    <source>
        <dbReference type="SAM" id="Phobius"/>
    </source>
</evidence>